<dbReference type="CDD" id="cd05802">
    <property type="entry name" value="GlmM"/>
    <property type="match status" value="1"/>
</dbReference>
<dbReference type="GO" id="GO:0008966">
    <property type="term" value="F:phosphoglucosamine mutase activity"/>
    <property type="evidence" value="ECO:0007669"/>
    <property type="project" value="UniProtKB-UniRule"/>
</dbReference>
<feature type="region of interest" description="Disordered" evidence="11">
    <location>
        <begin position="1"/>
        <end position="20"/>
    </location>
</feature>
<dbReference type="InterPro" id="IPR005845">
    <property type="entry name" value="A-D-PHexomutase_a/b/a-II"/>
</dbReference>
<feature type="domain" description="Alpha-D-phosphohexomutase alpha/beta/alpha" evidence="13">
    <location>
        <begin position="22"/>
        <end position="157"/>
    </location>
</feature>
<dbReference type="GO" id="GO:0005975">
    <property type="term" value="P:carbohydrate metabolic process"/>
    <property type="evidence" value="ECO:0007669"/>
    <property type="project" value="InterPro"/>
</dbReference>
<reference evidence="16 17" key="1">
    <citation type="submission" date="2015-07" db="EMBL/GenBank/DDBJ databases">
        <title>Genome analysis of myxobacterium Chondromyces crocatus Cm c5 reveals a high potential for natural compound synthesis and the genetic basis for the loss of fruiting body formation.</title>
        <authorList>
            <person name="Zaburannyi N."/>
            <person name="Bunk B."/>
            <person name="Maier J."/>
            <person name="Overmann J."/>
            <person name="Mueller R."/>
        </authorList>
    </citation>
    <scope>NUCLEOTIDE SEQUENCE [LARGE SCALE GENOMIC DNA]</scope>
    <source>
        <strain evidence="16 17">Cm c5</strain>
    </source>
</reference>
<dbReference type="FunFam" id="3.40.120.10:FF:000002">
    <property type="entry name" value="Phosphoglucosamine mutase"/>
    <property type="match status" value="1"/>
</dbReference>
<comment type="PTM">
    <text evidence="8">Activated by phosphorylation.</text>
</comment>
<keyword evidence="17" id="KW-1185">Reference proteome</keyword>
<dbReference type="PRINTS" id="PR00509">
    <property type="entry name" value="PGMPMM"/>
</dbReference>
<dbReference type="PANTHER" id="PTHR42946:SF1">
    <property type="entry name" value="PHOSPHOGLUCOMUTASE (ALPHA-D-GLUCOSE-1,6-BISPHOSPHATE-DEPENDENT)"/>
    <property type="match status" value="1"/>
</dbReference>
<evidence type="ECO:0000256" key="9">
    <source>
        <dbReference type="RuleBase" id="RU004326"/>
    </source>
</evidence>
<feature type="binding site" evidence="8">
    <location>
        <position position="264"/>
    </location>
    <ligand>
        <name>Mg(2+)</name>
        <dbReference type="ChEBI" id="CHEBI:18420"/>
    </ligand>
</feature>
<dbReference type="InterPro" id="IPR036900">
    <property type="entry name" value="A-D-PHexomutase_C_sf"/>
</dbReference>
<feature type="modified residue" description="Phosphoserine" evidence="8">
    <location>
        <position position="122"/>
    </location>
</feature>
<evidence type="ECO:0000256" key="1">
    <source>
        <dbReference type="ARBA" id="ARBA00010231"/>
    </source>
</evidence>
<name>A0A0K1ED19_CHOCO</name>
<dbReference type="Gene3D" id="3.40.120.10">
    <property type="entry name" value="Alpha-D-Glucose-1,6-Bisphosphate, subunit A, domain 3"/>
    <property type="match status" value="3"/>
</dbReference>
<evidence type="ECO:0000259" key="14">
    <source>
        <dbReference type="Pfam" id="PF02879"/>
    </source>
</evidence>
<feature type="active site" description="Phosphoserine intermediate" evidence="8">
    <location>
        <position position="122"/>
    </location>
</feature>
<feature type="domain" description="Alpha-D-phosphohexomutase alpha/beta/alpha" evidence="15">
    <location>
        <begin position="281"/>
        <end position="393"/>
    </location>
</feature>
<dbReference type="GO" id="GO:0004615">
    <property type="term" value="F:phosphomannomutase activity"/>
    <property type="evidence" value="ECO:0007669"/>
    <property type="project" value="TreeGrafter"/>
</dbReference>
<dbReference type="HAMAP" id="MF_01554_B">
    <property type="entry name" value="GlmM_B"/>
    <property type="match status" value="1"/>
</dbReference>
<comment type="similarity">
    <text evidence="1 8 9">Belongs to the phosphohexose mutase family.</text>
</comment>
<evidence type="ECO:0000256" key="10">
    <source>
        <dbReference type="RuleBase" id="RU004327"/>
    </source>
</evidence>
<dbReference type="FunFam" id="3.40.120.10:FF:000001">
    <property type="entry name" value="Phosphoglucosamine mutase"/>
    <property type="match status" value="1"/>
</dbReference>
<dbReference type="Pfam" id="PF02880">
    <property type="entry name" value="PGM_PMM_III"/>
    <property type="match status" value="1"/>
</dbReference>
<dbReference type="PANTHER" id="PTHR42946">
    <property type="entry name" value="PHOSPHOHEXOSE MUTASE"/>
    <property type="match status" value="1"/>
</dbReference>
<evidence type="ECO:0000256" key="6">
    <source>
        <dbReference type="ARBA" id="ARBA00066330"/>
    </source>
</evidence>
<dbReference type="NCBIfam" id="TIGR01455">
    <property type="entry name" value="glmM"/>
    <property type="match status" value="1"/>
</dbReference>
<keyword evidence="2 8" id="KW-0597">Phosphoprotein</keyword>
<gene>
    <name evidence="8 16" type="primary">glmM</name>
    <name evidence="16" type="ORF">CMC5_029160</name>
</gene>
<proteinExistence type="inferred from homology"/>
<evidence type="ECO:0000259" key="12">
    <source>
        <dbReference type="Pfam" id="PF00408"/>
    </source>
</evidence>
<dbReference type="Pfam" id="PF00408">
    <property type="entry name" value="PGM_PMM_IV"/>
    <property type="match status" value="1"/>
</dbReference>
<dbReference type="RefSeq" id="WP_218920265.1">
    <property type="nucleotide sequence ID" value="NZ_CP012159.1"/>
</dbReference>
<feature type="binding site" evidence="8">
    <location>
        <position position="266"/>
    </location>
    <ligand>
        <name>Mg(2+)</name>
        <dbReference type="ChEBI" id="CHEBI:18420"/>
    </ligand>
</feature>
<evidence type="ECO:0000259" key="13">
    <source>
        <dbReference type="Pfam" id="PF02878"/>
    </source>
</evidence>
<dbReference type="InterPro" id="IPR005841">
    <property type="entry name" value="Alpha-D-phosphohexomutase_SF"/>
</dbReference>
<evidence type="ECO:0000313" key="16">
    <source>
        <dbReference type="EMBL" id="AKT38770.1"/>
    </source>
</evidence>
<keyword evidence="5 8" id="KW-0413">Isomerase</keyword>
<comment type="catalytic activity">
    <reaction evidence="8 10">
        <text>alpha-D-glucosamine 1-phosphate = D-glucosamine 6-phosphate</text>
        <dbReference type="Rhea" id="RHEA:23424"/>
        <dbReference type="ChEBI" id="CHEBI:58516"/>
        <dbReference type="ChEBI" id="CHEBI:58725"/>
        <dbReference type="EC" id="5.4.2.10"/>
    </reaction>
</comment>
<dbReference type="NCBIfam" id="NF008139">
    <property type="entry name" value="PRK10887.1"/>
    <property type="match status" value="1"/>
</dbReference>
<feature type="domain" description="Alpha-D-phosphohexomutase C-terminal" evidence="12">
    <location>
        <begin position="411"/>
        <end position="464"/>
    </location>
</feature>
<feature type="binding site" evidence="8">
    <location>
        <position position="268"/>
    </location>
    <ligand>
        <name>Mg(2+)</name>
        <dbReference type="ChEBI" id="CHEBI:18420"/>
    </ligand>
</feature>
<dbReference type="STRING" id="52.CMC5_029160"/>
<dbReference type="SUPFAM" id="SSF55957">
    <property type="entry name" value="Phosphoglucomutase, C-terminal domain"/>
    <property type="match status" value="1"/>
</dbReference>
<comment type="cofactor">
    <cofactor evidence="8">
        <name>Mg(2+)</name>
        <dbReference type="ChEBI" id="CHEBI:18420"/>
    </cofactor>
    <text evidence="8">Binds 1 Mg(2+) ion per subunit.</text>
</comment>
<evidence type="ECO:0000259" key="15">
    <source>
        <dbReference type="Pfam" id="PF02880"/>
    </source>
</evidence>
<dbReference type="SUPFAM" id="SSF53738">
    <property type="entry name" value="Phosphoglucomutase, first 3 domains"/>
    <property type="match status" value="3"/>
</dbReference>
<dbReference type="PATRIC" id="fig|52.7.peg.3207"/>
<evidence type="ECO:0000256" key="4">
    <source>
        <dbReference type="ARBA" id="ARBA00022842"/>
    </source>
</evidence>
<feature type="domain" description="Alpha-D-phosphohexomutase alpha/beta/alpha" evidence="14">
    <location>
        <begin position="181"/>
        <end position="277"/>
    </location>
</feature>
<evidence type="ECO:0000256" key="5">
    <source>
        <dbReference type="ARBA" id="ARBA00023235"/>
    </source>
</evidence>
<evidence type="ECO:0000256" key="7">
    <source>
        <dbReference type="ARBA" id="ARBA00068193"/>
    </source>
</evidence>
<evidence type="ECO:0000313" key="17">
    <source>
        <dbReference type="Proteomes" id="UP000067626"/>
    </source>
</evidence>
<dbReference type="EC" id="5.4.2.10" evidence="6 8"/>
<evidence type="ECO:0000256" key="8">
    <source>
        <dbReference type="HAMAP-Rule" id="MF_01554"/>
    </source>
</evidence>
<dbReference type="InterPro" id="IPR005846">
    <property type="entry name" value="A-D-PHexomutase_a/b/a-III"/>
</dbReference>
<dbReference type="InterPro" id="IPR005844">
    <property type="entry name" value="A-D-PHexomutase_a/b/a-I"/>
</dbReference>
<dbReference type="Proteomes" id="UP000067626">
    <property type="component" value="Chromosome"/>
</dbReference>
<dbReference type="InterPro" id="IPR016055">
    <property type="entry name" value="A-D-PHexomutase_a/b/a-I/II/III"/>
</dbReference>
<protein>
    <recommendedName>
        <fullName evidence="7 8">Phosphoglucosamine mutase</fullName>
        <ecNumber evidence="6 8">5.4.2.10</ecNumber>
    </recommendedName>
</protein>
<dbReference type="GO" id="GO:0005829">
    <property type="term" value="C:cytosol"/>
    <property type="evidence" value="ECO:0007669"/>
    <property type="project" value="TreeGrafter"/>
</dbReference>
<feature type="compositionally biased region" description="Low complexity" evidence="11">
    <location>
        <begin position="7"/>
        <end position="20"/>
    </location>
</feature>
<dbReference type="GO" id="GO:0009252">
    <property type="term" value="P:peptidoglycan biosynthetic process"/>
    <property type="evidence" value="ECO:0007669"/>
    <property type="project" value="TreeGrafter"/>
</dbReference>
<feature type="binding site" description="via phosphate group" evidence="8">
    <location>
        <position position="122"/>
    </location>
    <ligand>
        <name>Mg(2+)</name>
        <dbReference type="ChEBI" id="CHEBI:18420"/>
    </ligand>
</feature>
<dbReference type="AlphaFoldDB" id="A0A0K1ED19"/>
<accession>A0A0K1ED19</accession>
<dbReference type="EMBL" id="CP012159">
    <property type="protein sequence ID" value="AKT38770.1"/>
    <property type="molecule type" value="Genomic_DNA"/>
</dbReference>
<dbReference type="PROSITE" id="PS00710">
    <property type="entry name" value="PGM_PMM"/>
    <property type="match status" value="1"/>
</dbReference>
<dbReference type="InterPro" id="IPR050060">
    <property type="entry name" value="Phosphoglucosamine_mutase"/>
</dbReference>
<comment type="function">
    <text evidence="8 10">Catalyzes the conversion of glucosamine-6-phosphate to glucosamine-1-phosphate.</text>
</comment>
<dbReference type="Pfam" id="PF02879">
    <property type="entry name" value="PGM_PMM_II"/>
    <property type="match status" value="1"/>
</dbReference>
<sequence>MAKQTKKTSPAASTAATTPPLRKLFGTDGVRGVANVPPMTPEMALRLGRAITYVAKRSKNRQVRVVVGKDTRLSGYMLETALASGICAMGGRVMLSGPIPTPAVAQLTQSMRADAGIVISASHNPYDDNGIKIFGPNGFKLPDADEAEIERLMESDELDEGRAVGNHIGSAVKLDDARGRYVVFCKNTFPAHLTLDGVKVVVDAAHGAAYRVAPTVFSELGASVTALGVKPNGCNINRDAGALHPEHVKHEVLKRKAALGIALDGDADRVIMVDERGEVVDGDAIMAMCALQMLRHERLPKRTLVATVMSNLGLERALEAHGGRVERTAVGDRYVVEAMRAGGYCFGGEQSGHLIFLDHATTGDGIVAALKVLAIMIEEGKPLSELANQAMQRVPQVLENETFKTRLPTESMVKMQTAVVRVEKELGDRGRVLVRWSGTEPKLRVMVEGEDADKIRTFAQDILAAARLDLSAPAG</sequence>
<keyword evidence="4 8" id="KW-0460">Magnesium</keyword>
<keyword evidence="3 8" id="KW-0479">Metal-binding</keyword>
<dbReference type="KEGG" id="ccro:CMC5_029160"/>
<organism evidence="16 17">
    <name type="scientific">Chondromyces crocatus</name>
    <dbReference type="NCBI Taxonomy" id="52"/>
    <lineage>
        <taxon>Bacteria</taxon>
        <taxon>Pseudomonadati</taxon>
        <taxon>Myxococcota</taxon>
        <taxon>Polyangia</taxon>
        <taxon>Polyangiales</taxon>
        <taxon>Polyangiaceae</taxon>
        <taxon>Chondromyces</taxon>
    </lineage>
</organism>
<dbReference type="InterPro" id="IPR006352">
    <property type="entry name" value="GlmM_bact"/>
</dbReference>
<evidence type="ECO:0000256" key="2">
    <source>
        <dbReference type="ARBA" id="ARBA00022553"/>
    </source>
</evidence>
<dbReference type="InterPro" id="IPR016066">
    <property type="entry name" value="A-D-PHexomutase_CS"/>
</dbReference>
<dbReference type="Gene3D" id="3.30.310.50">
    <property type="entry name" value="Alpha-D-phosphohexomutase, C-terminal domain"/>
    <property type="match status" value="1"/>
</dbReference>
<dbReference type="InterPro" id="IPR005843">
    <property type="entry name" value="A-D-PHexomutase_C"/>
</dbReference>
<evidence type="ECO:0000256" key="3">
    <source>
        <dbReference type="ARBA" id="ARBA00022723"/>
    </source>
</evidence>
<evidence type="ECO:0000256" key="11">
    <source>
        <dbReference type="SAM" id="MobiDB-lite"/>
    </source>
</evidence>
<dbReference type="Pfam" id="PF02878">
    <property type="entry name" value="PGM_PMM_I"/>
    <property type="match status" value="1"/>
</dbReference>
<dbReference type="GO" id="GO:0000287">
    <property type="term" value="F:magnesium ion binding"/>
    <property type="evidence" value="ECO:0007669"/>
    <property type="project" value="UniProtKB-UniRule"/>
</dbReference>
<dbReference type="GO" id="GO:0006048">
    <property type="term" value="P:UDP-N-acetylglucosamine biosynthetic process"/>
    <property type="evidence" value="ECO:0007669"/>
    <property type="project" value="TreeGrafter"/>
</dbReference>